<dbReference type="PANTHER" id="PTHR11422:SF3">
    <property type="entry name" value="G6F-LIKE PROTEIN"/>
    <property type="match status" value="1"/>
</dbReference>
<feature type="chain" id="PRO_5043798145" description="Ig-like domain-containing protein" evidence="2">
    <location>
        <begin position="20"/>
        <end position="525"/>
    </location>
</feature>
<reference evidence="4" key="1">
    <citation type="submission" date="2020-10" db="EMBL/GenBank/DDBJ databases">
        <title>Chromosome-scale genome assembly of the Allis shad, Alosa alosa.</title>
        <authorList>
            <person name="Margot Z."/>
            <person name="Christophe K."/>
            <person name="Cabau C."/>
            <person name="Louis A."/>
            <person name="Berthelot C."/>
            <person name="Parey E."/>
            <person name="Roest Crollius H."/>
            <person name="Montfort J."/>
            <person name="Robinson-Rechavi M."/>
            <person name="Bucao C."/>
            <person name="Bouchez O."/>
            <person name="Gislard M."/>
            <person name="Lluch J."/>
            <person name="Milhes M."/>
            <person name="Lampietro C."/>
            <person name="Lopez Roques C."/>
            <person name="Donnadieu C."/>
            <person name="Braasch I."/>
            <person name="Desvignes T."/>
            <person name="Postlethwait J."/>
            <person name="Bobe J."/>
            <person name="Guiguen Y."/>
        </authorList>
    </citation>
    <scope>NUCLEOTIDE SEQUENCE</scope>
    <source>
        <strain evidence="4">M-15738</strain>
        <tissue evidence="4">Blood</tissue>
    </source>
</reference>
<dbReference type="GO" id="GO:0009897">
    <property type="term" value="C:external side of plasma membrane"/>
    <property type="evidence" value="ECO:0007669"/>
    <property type="project" value="TreeGrafter"/>
</dbReference>
<keyword evidence="1" id="KW-0812">Transmembrane</keyword>
<feature type="transmembrane region" description="Helical" evidence="1">
    <location>
        <begin position="440"/>
        <end position="463"/>
    </location>
</feature>
<evidence type="ECO:0000313" key="5">
    <source>
        <dbReference type="Proteomes" id="UP000823561"/>
    </source>
</evidence>
<dbReference type="AlphaFoldDB" id="A0AAV6G8R9"/>
<comment type="caution">
    <text evidence="4">The sequence shown here is derived from an EMBL/GenBank/DDBJ whole genome shotgun (WGS) entry which is preliminary data.</text>
</comment>
<gene>
    <name evidence="4" type="ORF">AALO_G00180970</name>
</gene>
<protein>
    <recommendedName>
        <fullName evidence="3">Ig-like domain-containing protein</fullName>
    </recommendedName>
</protein>
<keyword evidence="1" id="KW-1133">Transmembrane helix</keyword>
<dbReference type="PROSITE" id="PS50835">
    <property type="entry name" value="IG_LIKE"/>
    <property type="match status" value="2"/>
</dbReference>
<dbReference type="Proteomes" id="UP000823561">
    <property type="component" value="Chromosome 13"/>
</dbReference>
<feature type="domain" description="Ig-like" evidence="3">
    <location>
        <begin position="16"/>
        <end position="129"/>
    </location>
</feature>
<dbReference type="InterPro" id="IPR036179">
    <property type="entry name" value="Ig-like_dom_sf"/>
</dbReference>
<dbReference type="GO" id="GO:0042110">
    <property type="term" value="P:T cell activation"/>
    <property type="evidence" value="ECO:0007669"/>
    <property type="project" value="TreeGrafter"/>
</dbReference>
<dbReference type="GO" id="GO:0045121">
    <property type="term" value="C:membrane raft"/>
    <property type="evidence" value="ECO:0007669"/>
    <property type="project" value="TreeGrafter"/>
</dbReference>
<keyword evidence="2" id="KW-0732">Signal</keyword>
<keyword evidence="5" id="KW-1185">Reference proteome</keyword>
<dbReference type="PANTHER" id="PTHR11422">
    <property type="entry name" value="T-CELL SURFACE GLYCOPROTEIN CD4"/>
    <property type="match status" value="1"/>
</dbReference>
<dbReference type="SUPFAM" id="SSF48726">
    <property type="entry name" value="Immunoglobulin"/>
    <property type="match status" value="2"/>
</dbReference>
<organism evidence="4 5">
    <name type="scientific">Alosa alosa</name>
    <name type="common">allis shad</name>
    <dbReference type="NCBI Taxonomy" id="278164"/>
    <lineage>
        <taxon>Eukaryota</taxon>
        <taxon>Metazoa</taxon>
        <taxon>Chordata</taxon>
        <taxon>Craniata</taxon>
        <taxon>Vertebrata</taxon>
        <taxon>Euteleostomi</taxon>
        <taxon>Actinopterygii</taxon>
        <taxon>Neopterygii</taxon>
        <taxon>Teleostei</taxon>
        <taxon>Clupei</taxon>
        <taxon>Clupeiformes</taxon>
        <taxon>Clupeoidei</taxon>
        <taxon>Clupeidae</taxon>
        <taxon>Alosa</taxon>
    </lineage>
</organism>
<dbReference type="InterPro" id="IPR013783">
    <property type="entry name" value="Ig-like_fold"/>
</dbReference>
<evidence type="ECO:0000256" key="2">
    <source>
        <dbReference type="SAM" id="SignalP"/>
    </source>
</evidence>
<dbReference type="Gene3D" id="2.60.40.10">
    <property type="entry name" value="Immunoglobulins"/>
    <property type="match status" value="1"/>
</dbReference>
<dbReference type="EMBL" id="JADWDJ010000013">
    <property type="protein sequence ID" value="KAG5271523.1"/>
    <property type="molecule type" value="Genomic_DNA"/>
</dbReference>
<evidence type="ECO:0000313" key="4">
    <source>
        <dbReference type="EMBL" id="KAG5271523.1"/>
    </source>
</evidence>
<dbReference type="GO" id="GO:0070374">
    <property type="term" value="P:positive regulation of ERK1 and ERK2 cascade"/>
    <property type="evidence" value="ECO:0007669"/>
    <property type="project" value="TreeGrafter"/>
</dbReference>
<dbReference type="InterPro" id="IPR007110">
    <property type="entry name" value="Ig-like_dom"/>
</dbReference>
<feature type="signal peptide" evidence="2">
    <location>
        <begin position="1"/>
        <end position="19"/>
    </location>
</feature>
<proteinExistence type="predicted"/>
<evidence type="ECO:0000259" key="3">
    <source>
        <dbReference type="PROSITE" id="PS50835"/>
    </source>
</evidence>
<evidence type="ECO:0000256" key="1">
    <source>
        <dbReference type="SAM" id="Phobius"/>
    </source>
</evidence>
<sequence>MDFLLSVCVFVLTWTSTITTIIGARDVDWDDVVLAERNSSVTLPCRYDPFKKNHVINWMVMPLGTADRVPLLTADHQREFLHSRKIGLGLANRNYPKTGDLSLRIVATETDVGRYWCLVEQAGKQLKMSVVLLALVDITVVPESPVPEDTTVRLTAQVTPLHQGIYTYTTRPHGNSRPSTFQFAVSITADMNEVAKFPNQTFGPLLQLVCHSRATVVLECPPVLGDYVLLYWQQADTQSMRLAYEHDRWRQSSTNHSGLCLRLLGPTPLVEEGHLSSNQRERNSFSFQLMPEQRDGGVFRCEVFLNDHVHVETTQLSVVHVFAKHSSTELMVLCCLYSEWSQVQRVTWTHQNRTLQWETTSPGQIRTTVSHRPEAAGSYTCTIQLENGLNASALYTVTLPPTGDSTAVYTTTLPPTGDSTAVYTTTLPPTESPSGSVHSLLPSLSALLLLVPVTTMVAGVFLWRRAQSISRRGVEHSSYCGEVENIYENPEDLRQPPQGAVYMDLKPTGGDCNVYKELDRYDQCK</sequence>
<dbReference type="GO" id="GO:0035723">
    <property type="term" value="P:interleukin-15-mediated signaling pathway"/>
    <property type="evidence" value="ECO:0007669"/>
    <property type="project" value="TreeGrafter"/>
</dbReference>
<dbReference type="GO" id="GO:0042289">
    <property type="term" value="F:MHC class II protein binding"/>
    <property type="evidence" value="ECO:0007669"/>
    <property type="project" value="TreeGrafter"/>
</dbReference>
<dbReference type="GO" id="GO:1990782">
    <property type="term" value="F:protein tyrosine kinase binding"/>
    <property type="evidence" value="ECO:0007669"/>
    <property type="project" value="TreeGrafter"/>
</dbReference>
<accession>A0AAV6G8R9</accession>
<name>A0AAV6G8R9_9TELE</name>
<keyword evidence="1" id="KW-0472">Membrane</keyword>
<feature type="domain" description="Ig-like" evidence="3">
    <location>
        <begin position="333"/>
        <end position="398"/>
    </location>
</feature>